<evidence type="ECO:0000313" key="8">
    <source>
        <dbReference type="EMBL" id="WBL35076.1"/>
    </source>
</evidence>
<dbReference type="PIRSF" id="PIRSF000183">
    <property type="entry name" value="Alanine_dh"/>
    <property type="match status" value="1"/>
</dbReference>
<evidence type="ECO:0000256" key="5">
    <source>
        <dbReference type="PIRNR" id="PIRNR000183"/>
    </source>
</evidence>
<evidence type="ECO:0000256" key="3">
    <source>
        <dbReference type="ARBA" id="ARBA00012897"/>
    </source>
</evidence>
<dbReference type="Pfam" id="PF05222">
    <property type="entry name" value="AlaDh_PNT_N"/>
    <property type="match status" value="1"/>
</dbReference>
<keyword evidence="4 5" id="KW-0560">Oxidoreductase</keyword>
<dbReference type="GO" id="GO:0000286">
    <property type="term" value="F:alanine dehydrogenase activity"/>
    <property type="evidence" value="ECO:0007669"/>
    <property type="project" value="UniProtKB-EC"/>
</dbReference>
<dbReference type="Pfam" id="PF01262">
    <property type="entry name" value="AlaDh_PNT_C"/>
    <property type="match status" value="1"/>
</dbReference>
<dbReference type="NCBIfam" id="TIGR00518">
    <property type="entry name" value="alaDH"/>
    <property type="match status" value="1"/>
</dbReference>
<dbReference type="PANTHER" id="PTHR42795">
    <property type="entry name" value="ALANINE DEHYDROGENASE"/>
    <property type="match status" value="1"/>
</dbReference>
<dbReference type="InterPro" id="IPR036291">
    <property type="entry name" value="NAD(P)-bd_dom_sf"/>
</dbReference>
<dbReference type="InterPro" id="IPR007886">
    <property type="entry name" value="AlaDH/PNT_N"/>
</dbReference>
<dbReference type="InterPro" id="IPR007698">
    <property type="entry name" value="AlaDH/PNT_NAD(H)-bd"/>
</dbReference>
<sequence>MPMRVGTVRERKDGELRVGLTPEGAHALVLRGHDVLVETGAGAGSGHSDAAYAASGARVVPTAEEVWGSCDLVVKVKEPVPSEYGYLRPGLTLFTYLHLAADRALTERLAASGTTALAYELVRKADGSLPLLAPMSQVAGRMAAEIGAHLLKHPGPGRGKLLGGVAGVPPGRVVIVGSGQVATAAARVMMGLDARVMVMSRDLSRLAYLQENFGGRIGTRVSSPQAVAEELAGADLAILAVLVPGHAAPKVVTRQMVRSMGEGAVLVDVSIDQGGASETSRPTSHSAPTYVEEGVVHYCVTNMPGAVPQTSTQALTSATLPYVEALADYGIEGALRRDRALAEALSTYGGALIAGPVAEDFGMAAVPNPFLPGS</sequence>
<dbReference type="InterPro" id="IPR008141">
    <property type="entry name" value="Ala_DH"/>
</dbReference>
<evidence type="ECO:0000256" key="2">
    <source>
        <dbReference type="ARBA" id="ARBA00005689"/>
    </source>
</evidence>
<comment type="catalytic activity">
    <reaction evidence="5">
        <text>L-alanine + NAD(+) + H2O = pyruvate + NH4(+) + NADH + H(+)</text>
        <dbReference type="Rhea" id="RHEA:18405"/>
        <dbReference type="ChEBI" id="CHEBI:15361"/>
        <dbReference type="ChEBI" id="CHEBI:15377"/>
        <dbReference type="ChEBI" id="CHEBI:15378"/>
        <dbReference type="ChEBI" id="CHEBI:28938"/>
        <dbReference type="ChEBI" id="CHEBI:57540"/>
        <dbReference type="ChEBI" id="CHEBI:57945"/>
        <dbReference type="ChEBI" id="CHEBI:57972"/>
        <dbReference type="EC" id="1.4.1.1"/>
    </reaction>
</comment>
<protein>
    <recommendedName>
        <fullName evidence="3 5">Alanine dehydrogenase</fullName>
        <ecNumber evidence="3 5">1.4.1.1</ecNumber>
    </recommendedName>
</protein>
<dbReference type="SMART" id="SM01002">
    <property type="entry name" value="AlaDh_PNT_C"/>
    <property type="match status" value="1"/>
</dbReference>
<dbReference type="Gene3D" id="3.40.50.720">
    <property type="entry name" value="NAD(P)-binding Rossmann-like Domain"/>
    <property type="match status" value="2"/>
</dbReference>
<feature type="domain" description="Alanine dehydrogenase/pyridine nucleotide transhydrogenase N-terminal" evidence="7">
    <location>
        <begin position="6"/>
        <end position="139"/>
    </location>
</feature>
<feature type="domain" description="Alanine dehydrogenase/pyridine nucleotide transhydrogenase NAD(H)-binding" evidence="6">
    <location>
        <begin position="151"/>
        <end position="299"/>
    </location>
</feature>
<proteinExistence type="inferred from homology"/>
<evidence type="ECO:0000256" key="1">
    <source>
        <dbReference type="ARBA" id="ARBA00005206"/>
    </source>
</evidence>
<dbReference type="EC" id="1.4.1.1" evidence="3 5"/>
<evidence type="ECO:0000259" key="6">
    <source>
        <dbReference type="SMART" id="SM01002"/>
    </source>
</evidence>
<keyword evidence="5" id="KW-0520">NAD</keyword>
<comment type="pathway">
    <text evidence="1">Amino-acid degradation; L-alanine degradation via dehydrogenase pathway; NH(3) and pyruvate from L-alanine: step 1/1.</text>
</comment>
<dbReference type="SUPFAM" id="SSF52283">
    <property type="entry name" value="Formate/glycerate dehydrogenase catalytic domain-like"/>
    <property type="match status" value="1"/>
</dbReference>
<name>A0ABY7M3A9_9CHLR</name>
<comment type="similarity">
    <text evidence="2 5">Belongs to the AlaDH/PNT family.</text>
</comment>
<keyword evidence="9" id="KW-1185">Reference proteome</keyword>
<dbReference type="SMART" id="SM01003">
    <property type="entry name" value="AlaDh_PNT_N"/>
    <property type="match status" value="1"/>
</dbReference>
<evidence type="ECO:0000313" key="9">
    <source>
        <dbReference type="Proteomes" id="UP001212803"/>
    </source>
</evidence>
<evidence type="ECO:0000256" key="4">
    <source>
        <dbReference type="ARBA" id="ARBA00023002"/>
    </source>
</evidence>
<reference evidence="8 9" key="1">
    <citation type="journal article" date="2023" name="ISME J.">
        <title>Thermophilic Dehalococcoidia with unusual traits shed light on an unexpected past.</title>
        <authorList>
            <person name="Palmer M."/>
            <person name="Covington J.K."/>
            <person name="Zhou E.M."/>
            <person name="Thomas S.C."/>
            <person name="Habib N."/>
            <person name="Seymour C.O."/>
            <person name="Lai D."/>
            <person name="Johnston J."/>
            <person name="Hashimi A."/>
            <person name="Jiao J.Y."/>
            <person name="Muok A.R."/>
            <person name="Liu L."/>
            <person name="Xian W.D."/>
            <person name="Zhi X.Y."/>
            <person name="Li M.M."/>
            <person name="Silva L.P."/>
            <person name="Bowen B.P."/>
            <person name="Louie K."/>
            <person name="Briegel A."/>
            <person name="Pett-Ridge J."/>
            <person name="Weber P.K."/>
            <person name="Tocheva E.I."/>
            <person name="Woyke T."/>
            <person name="Northen T.R."/>
            <person name="Mayali X."/>
            <person name="Li W.J."/>
            <person name="Hedlund B.P."/>
        </authorList>
    </citation>
    <scope>NUCLEOTIDE SEQUENCE [LARGE SCALE GENOMIC DNA]</scope>
    <source>
        <strain evidence="8 9">YIM 72310</strain>
    </source>
</reference>
<dbReference type="CDD" id="cd05305">
    <property type="entry name" value="L-AlaDH"/>
    <property type="match status" value="1"/>
</dbReference>
<dbReference type="PANTHER" id="PTHR42795:SF1">
    <property type="entry name" value="ALANINE DEHYDROGENASE"/>
    <property type="match status" value="1"/>
</dbReference>
<accession>A0ABY7M3A9</accession>
<gene>
    <name evidence="8" type="primary">ald</name>
    <name evidence="8" type="ORF">O0235_09785</name>
</gene>
<organism evidence="8 9">
    <name type="scientific">Tepidiforma flava</name>
    <dbReference type="NCBI Taxonomy" id="3004094"/>
    <lineage>
        <taxon>Bacteria</taxon>
        <taxon>Bacillati</taxon>
        <taxon>Chloroflexota</taxon>
        <taxon>Tepidiformia</taxon>
        <taxon>Tepidiformales</taxon>
        <taxon>Tepidiformaceae</taxon>
        <taxon>Tepidiforma</taxon>
    </lineage>
</organism>
<dbReference type="Proteomes" id="UP001212803">
    <property type="component" value="Chromosome"/>
</dbReference>
<dbReference type="SUPFAM" id="SSF51735">
    <property type="entry name" value="NAD(P)-binding Rossmann-fold domains"/>
    <property type="match status" value="1"/>
</dbReference>
<evidence type="ECO:0000259" key="7">
    <source>
        <dbReference type="SMART" id="SM01003"/>
    </source>
</evidence>
<dbReference type="EMBL" id="CP115149">
    <property type="protein sequence ID" value="WBL35076.1"/>
    <property type="molecule type" value="Genomic_DNA"/>
</dbReference>